<organism evidence="2 3">
    <name type="scientific">Cryobacterium algoricola</name>
    <dbReference type="NCBI Taxonomy" id="1259183"/>
    <lineage>
        <taxon>Bacteria</taxon>
        <taxon>Bacillati</taxon>
        <taxon>Actinomycetota</taxon>
        <taxon>Actinomycetes</taxon>
        <taxon>Micrococcales</taxon>
        <taxon>Microbacteriaceae</taxon>
        <taxon>Cryobacterium</taxon>
    </lineage>
</organism>
<dbReference type="CDD" id="cd02933">
    <property type="entry name" value="OYE_like_FMN"/>
    <property type="match status" value="1"/>
</dbReference>
<feature type="domain" description="NADH:flavin oxidoreductase/NADH oxidase N-terminal" evidence="1">
    <location>
        <begin position="2"/>
        <end position="334"/>
    </location>
</feature>
<dbReference type="SUPFAM" id="SSF51395">
    <property type="entry name" value="FMN-linked oxidoreductases"/>
    <property type="match status" value="1"/>
</dbReference>
<dbReference type="InterPro" id="IPR045247">
    <property type="entry name" value="Oye-like"/>
</dbReference>
<dbReference type="PANTHER" id="PTHR22893:SF91">
    <property type="entry name" value="NADPH DEHYDROGENASE 2-RELATED"/>
    <property type="match status" value="1"/>
</dbReference>
<dbReference type="PANTHER" id="PTHR22893">
    <property type="entry name" value="NADH OXIDOREDUCTASE-RELATED"/>
    <property type="match status" value="1"/>
</dbReference>
<sequence>MNLFSPLTLGDLHLPNRLVMAPLTRTRAGLDGIPGPMVIEHYRQRASLGLIVSEGVYPSHAGQGYTGQPGLVTAEQVDGWRSVASAVHEAGGLIVAQVMHAGRVSHDLVNGGHDIVAPSAIAIAGDTHTPEGKKPYPVPHALTEAELPGIVAEFVRASQNAIAAGLDGVEIHSANGYLLHEFLSPASNQRTDAHGGSPANRARFVIEVATAVAAAIGAGRVGIRISPAHNIQDVLETDAAETLATYTALVDGLAPLGLAYLSVLHQDPTGDLIQGLRARFGGPLLINTGFGTVTTRAEAMAILADDVADAVVVGRAVIANPDLVHRWRDDLPLNALDAQTLYGNTAAGYTDYPALATATAE</sequence>
<dbReference type="InterPro" id="IPR013785">
    <property type="entry name" value="Aldolase_TIM"/>
</dbReference>
<reference evidence="2 3" key="1">
    <citation type="submission" date="2019-03" db="EMBL/GenBank/DDBJ databases">
        <title>Genomics of glacier-inhabiting Cryobacterium strains.</title>
        <authorList>
            <person name="Liu Q."/>
            <person name="Xin Y.-H."/>
        </authorList>
    </citation>
    <scope>NUCLEOTIDE SEQUENCE [LARGE SCALE GENOMIC DNA]</scope>
    <source>
        <strain evidence="2 3">MDB2-B</strain>
    </source>
</reference>
<dbReference type="Pfam" id="PF00724">
    <property type="entry name" value="Oxidored_FMN"/>
    <property type="match status" value="1"/>
</dbReference>
<gene>
    <name evidence="2" type="ORF">E3O44_03960</name>
</gene>
<dbReference type="Proteomes" id="UP000297608">
    <property type="component" value="Unassembled WGS sequence"/>
</dbReference>
<protein>
    <submittedName>
        <fullName evidence="2">Alkene reductase</fullName>
    </submittedName>
</protein>
<evidence type="ECO:0000259" key="1">
    <source>
        <dbReference type="Pfam" id="PF00724"/>
    </source>
</evidence>
<dbReference type="RefSeq" id="WP_134532674.1">
    <property type="nucleotide sequence ID" value="NZ_SOFG01000004.1"/>
</dbReference>
<accession>A0ABY2IGQ4</accession>
<dbReference type="Gene3D" id="3.20.20.70">
    <property type="entry name" value="Aldolase class I"/>
    <property type="match status" value="1"/>
</dbReference>
<name>A0ABY2IGQ4_9MICO</name>
<dbReference type="EMBL" id="SOFG01000004">
    <property type="protein sequence ID" value="TFB90741.1"/>
    <property type="molecule type" value="Genomic_DNA"/>
</dbReference>
<proteinExistence type="predicted"/>
<evidence type="ECO:0000313" key="2">
    <source>
        <dbReference type="EMBL" id="TFB90741.1"/>
    </source>
</evidence>
<dbReference type="InterPro" id="IPR001155">
    <property type="entry name" value="OxRdtase_FMN_N"/>
</dbReference>
<evidence type="ECO:0000313" key="3">
    <source>
        <dbReference type="Proteomes" id="UP000297608"/>
    </source>
</evidence>
<keyword evidence="3" id="KW-1185">Reference proteome</keyword>
<comment type="caution">
    <text evidence="2">The sequence shown here is derived from an EMBL/GenBank/DDBJ whole genome shotgun (WGS) entry which is preliminary data.</text>
</comment>